<keyword evidence="1" id="KW-0479">Metal-binding</keyword>
<dbReference type="InterPro" id="IPR047139">
    <property type="entry name" value="ANKZ1/VMS1"/>
</dbReference>
<feature type="region of interest" description="Disordered" evidence="2">
    <location>
        <begin position="115"/>
        <end position="139"/>
    </location>
</feature>
<protein>
    <recommendedName>
        <fullName evidence="3">U1-type domain-containing protein</fullName>
    </recommendedName>
</protein>
<dbReference type="EMBL" id="EQ999986">
    <property type="protein sequence ID" value="EEQ85984.1"/>
    <property type="molecule type" value="Genomic_DNA"/>
</dbReference>
<sequence length="158" mass="17597">MAPGTDKGEEFLKRPLYVFDLPAGLLASLSHKPTSVPTPIPLKPDERHKTLEQGERPDGVVGVTSCSLCQVSFQNVQEQREHVKSDHHRYNLKSRIRGTPVLNEVEFNKAIGELDESISGSESSSDEEEEVEEGQKTPDTILTALLKNKRNIIYTEAD</sequence>
<keyword evidence="1" id="KW-0862">Zinc</keyword>
<evidence type="ECO:0000256" key="2">
    <source>
        <dbReference type="SAM" id="MobiDB-lite"/>
    </source>
</evidence>
<dbReference type="PANTHER" id="PTHR16036">
    <property type="entry name" value="ANKYRIN REPEAT AND ZINC FINGER DOMAIN-CONTAINING PROTEIN 1"/>
    <property type="match status" value="1"/>
</dbReference>
<dbReference type="SUPFAM" id="SSF57667">
    <property type="entry name" value="beta-beta-alpha zinc fingers"/>
    <property type="match status" value="1"/>
</dbReference>
<dbReference type="InterPro" id="IPR003604">
    <property type="entry name" value="Matrin/U1-like-C_Znf_C2H2"/>
</dbReference>
<evidence type="ECO:0000256" key="1">
    <source>
        <dbReference type="ARBA" id="ARBA00022771"/>
    </source>
</evidence>
<dbReference type="GeneID" id="69030701"/>
<keyword evidence="5" id="KW-1185">Reference proteome</keyword>
<reference evidence="5" key="1">
    <citation type="journal article" date="2015" name="PLoS Genet.">
        <title>The dynamic genome and transcriptome of the human fungal pathogen Blastomyces and close relative Emmonsia.</title>
        <authorList>
            <person name="Munoz J.F."/>
            <person name="Gauthier G.M."/>
            <person name="Desjardins C.A."/>
            <person name="Gallo J.E."/>
            <person name="Holder J."/>
            <person name="Sullivan T.D."/>
            <person name="Marty A.J."/>
            <person name="Carmen J.C."/>
            <person name="Chen Z."/>
            <person name="Ding L."/>
            <person name="Gujja S."/>
            <person name="Magrini V."/>
            <person name="Misas E."/>
            <person name="Mitreva M."/>
            <person name="Priest M."/>
            <person name="Saif S."/>
            <person name="Whiston E.A."/>
            <person name="Young S."/>
            <person name="Zeng Q."/>
            <person name="Goldman W.E."/>
            <person name="Mardis E.R."/>
            <person name="Taylor J.W."/>
            <person name="McEwen J.G."/>
            <person name="Clay O.K."/>
            <person name="Klein B.S."/>
            <person name="Cuomo C.A."/>
        </authorList>
    </citation>
    <scope>NUCLEOTIDE SEQUENCE [LARGE SCALE GENOMIC DNA]</scope>
    <source>
        <strain evidence="5">ER-3 / ATCC MYA-2586</strain>
    </source>
</reference>
<evidence type="ECO:0000313" key="5">
    <source>
        <dbReference type="Proteomes" id="UP000002039"/>
    </source>
</evidence>
<feature type="non-terminal residue" evidence="4">
    <location>
        <position position="158"/>
    </location>
</feature>
<keyword evidence="1" id="KW-0863">Zinc-finger</keyword>
<evidence type="ECO:0000259" key="3">
    <source>
        <dbReference type="SMART" id="SM00451"/>
    </source>
</evidence>
<dbReference type="PANTHER" id="PTHR16036:SF2">
    <property type="entry name" value="TRNA ENDONUCLEASE ANKZF1"/>
    <property type="match status" value="1"/>
</dbReference>
<dbReference type="Proteomes" id="UP000002039">
    <property type="component" value="Unassembled WGS sequence"/>
</dbReference>
<name>A0ABM9YGA7_AJEDR</name>
<dbReference type="SMART" id="SM00451">
    <property type="entry name" value="ZnF_U1"/>
    <property type="match status" value="1"/>
</dbReference>
<gene>
    <name evidence="4" type="ORF">BDCG_09253</name>
</gene>
<feature type="domain" description="U1-type" evidence="3">
    <location>
        <begin position="61"/>
        <end position="95"/>
    </location>
</feature>
<proteinExistence type="predicted"/>
<dbReference type="RefSeq" id="XP_045273622.1">
    <property type="nucleotide sequence ID" value="XM_045425042.1"/>
</dbReference>
<evidence type="ECO:0000313" key="4">
    <source>
        <dbReference type="EMBL" id="EEQ85984.1"/>
    </source>
</evidence>
<dbReference type="InterPro" id="IPR036236">
    <property type="entry name" value="Znf_C2H2_sf"/>
</dbReference>
<organism evidence="4 5">
    <name type="scientific">Ajellomyces dermatitidis (strain ER-3 / ATCC MYA-2586)</name>
    <name type="common">Blastomyces dermatitidis</name>
    <dbReference type="NCBI Taxonomy" id="559297"/>
    <lineage>
        <taxon>Eukaryota</taxon>
        <taxon>Fungi</taxon>
        <taxon>Dikarya</taxon>
        <taxon>Ascomycota</taxon>
        <taxon>Pezizomycotina</taxon>
        <taxon>Eurotiomycetes</taxon>
        <taxon>Eurotiomycetidae</taxon>
        <taxon>Onygenales</taxon>
        <taxon>Ajellomycetaceae</taxon>
        <taxon>Blastomyces</taxon>
    </lineage>
</organism>
<accession>A0ABM9YGA7</accession>